<dbReference type="InterPro" id="IPR002104">
    <property type="entry name" value="Integrase_catalytic"/>
</dbReference>
<reference evidence="6" key="1">
    <citation type="submission" date="2018-08" db="EMBL/GenBank/DDBJ databases">
        <authorList>
            <person name="Grouzdev D.S."/>
            <person name="Krutkina M.S."/>
        </authorList>
    </citation>
    <scope>NUCLEOTIDE SEQUENCE [LARGE SCALE GENOMIC DNA]</scope>
    <source>
        <strain evidence="6">4-11</strain>
    </source>
</reference>
<dbReference type="Pfam" id="PF00589">
    <property type="entry name" value="Phage_integrase"/>
    <property type="match status" value="1"/>
</dbReference>
<sequence>MRTFKSKLGSFITGFINEKRGNGFSYEFEEYMLKRFDSFIIEHDLDDGILSRTLVLEWAIQTPTESINYRNQRVSFTRQFGYYLLSLGKQAYIPMWMASESTSVPYIPSKSEIEEIYQSVDSYRLRHSCARYPQIELSVLFRLYYCCGLRLAESCYLKREHVDLEQGVLHIMHSKGDKDRLVPMARDLTDLCRKYDERMQARFPDGIWFFPRIDGKAPILKTTVDEMFAEIWKHTKASKTAPKAPRVHSLRHAFVIEKMNTWMKGGISEAMLPYLSVYLGHSSISETFYYFHIKEPIFEVIREKDGTSATVIPKVVEYEQ</sequence>
<dbReference type="InterPro" id="IPR013762">
    <property type="entry name" value="Integrase-like_cat_sf"/>
</dbReference>
<organism evidence="5 6">
    <name type="scientific">Sphaerochaeta halotolerans</name>
    <dbReference type="NCBI Taxonomy" id="2293840"/>
    <lineage>
        <taxon>Bacteria</taxon>
        <taxon>Pseudomonadati</taxon>
        <taxon>Spirochaetota</taxon>
        <taxon>Spirochaetia</taxon>
        <taxon>Spirochaetales</taxon>
        <taxon>Sphaerochaetaceae</taxon>
        <taxon>Sphaerochaeta</taxon>
    </lineage>
</organism>
<evidence type="ECO:0000256" key="2">
    <source>
        <dbReference type="ARBA" id="ARBA00023125"/>
    </source>
</evidence>
<gene>
    <name evidence="5" type="ORF">DYP60_13775</name>
</gene>
<dbReference type="Gene3D" id="1.10.443.10">
    <property type="entry name" value="Intergrase catalytic core"/>
    <property type="match status" value="1"/>
</dbReference>
<keyword evidence="3" id="KW-0233">DNA recombination</keyword>
<keyword evidence="2" id="KW-0238">DNA-binding</keyword>
<protein>
    <submittedName>
        <fullName evidence="5">Integrase</fullName>
    </submittedName>
</protein>
<accession>A0A372MCW7</accession>
<evidence type="ECO:0000313" key="6">
    <source>
        <dbReference type="Proteomes" id="UP000264002"/>
    </source>
</evidence>
<dbReference type="SUPFAM" id="SSF56349">
    <property type="entry name" value="DNA breaking-rejoining enzymes"/>
    <property type="match status" value="1"/>
</dbReference>
<dbReference type="PROSITE" id="PS51898">
    <property type="entry name" value="TYR_RECOMBINASE"/>
    <property type="match status" value="1"/>
</dbReference>
<dbReference type="GO" id="GO:0015074">
    <property type="term" value="P:DNA integration"/>
    <property type="evidence" value="ECO:0007669"/>
    <property type="project" value="InterPro"/>
</dbReference>
<dbReference type="EMBL" id="QUWK01000030">
    <property type="protein sequence ID" value="RFU93639.1"/>
    <property type="molecule type" value="Genomic_DNA"/>
</dbReference>
<name>A0A372MCW7_9SPIR</name>
<keyword evidence="6" id="KW-1185">Reference proteome</keyword>
<dbReference type="GO" id="GO:0006310">
    <property type="term" value="P:DNA recombination"/>
    <property type="evidence" value="ECO:0007669"/>
    <property type="project" value="UniProtKB-KW"/>
</dbReference>
<dbReference type="InterPro" id="IPR011010">
    <property type="entry name" value="DNA_brk_join_enz"/>
</dbReference>
<comment type="similarity">
    <text evidence="1">Belongs to the 'phage' integrase family.</text>
</comment>
<evidence type="ECO:0000256" key="3">
    <source>
        <dbReference type="ARBA" id="ARBA00023172"/>
    </source>
</evidence>
<feature type="domain" description="Tyr recombinase" evidence="4">
    <location>
        <begin position="103"/>
        <end position="306"/>
    </location>
</feature>
<dbReference type="AlphaFoldDB" id="A0A372MCW7"/>
<dbReference type="Proteomes" id="UP000264002">
    <property type="component" value="Unassembled WGS sequence"/>
</dbReference>
<dbReference type="InterPro" id="IPR050090">
    <property type="entry name" value="Tyrosine_recombinase_XerCD"/>
</dbReference>
<dbReference type="RefSeq" id="WP_117331591.1">
    <property type="nucleotide sequence ID" value="NZ_QUWK01000030.1"/>
</dbReference>
<comment type="caution">
    <text evidence="5">The sequence shown here is derived from an EMBL/GenBank/DDBJ whole genome shotgun (WGS) entry which is preliminary data.</text>
</comment>
<reference evidence="5 6" key="2">
    <citation type="submission" date="2018-09" db="EMBL/GenBank/DDBJ databases">
        <title>Genome of Sphaerochaeta halotolerans strain 4-11.</title>
        <authorList>
            <person name="Nazina T.N."/>
            <person name="Sokolova D.S."/>
        </authorList>
    </citation>
    <scope>NUCLEOTIDE SEQUENCE [LARGE SCALE GENOMIC DNA]</scope>
    <source>
        <strain evidence="5 6">4-11</strain>
    </source>
</reference>
<proteinExistence type="inferred from homology"/>
<evidence type="ECO:0000313" key="5">
    <source>
        <dbReference type="EMBL" id="RFU93639.1"/>
    </source>
</evidence>
<dbReference type="GO" id="GO:0003677">
    <property type="term" value="F:DNA binding"/>
    <property type="evidence" value="ECO:0007669"/>
    <property type="project" value="UniProtKB-KW"/>
</dbReference>
<dbReference type="PANTHER" id="PTHR30349">
    <property type="entry name" value="PHAGE INTEGRASE-RELATED"/>
    <property type="match status" value="1"/>
</dbReference>
<dbReference type="PANTHER" id="PTHR30349:SF41">
    <property type="entry name" value="INTEGRASE_RECOMBINASE PROTEIN MJ0367-RELATED"/>
    <property type="match status" value="1"/>
</dbReference>
<evidence type="ECO:0000259" key="4">
    <source>
        <dbReference type="PROSITE" id="PS51898"/>
    </source>
</evidence>
<evidence type="ECO:0000256" key="1">
    <source>
        <dbReference type="ARBA" id="ARBA00008857"/>
    </source>
</evidence>